<dbReference type="OrthoDB" id="3232309at2759"/>
<keyword evidence="4" id="KW-1185">Reference proteome</keyword>
<gene>
    <name evidence="3" type="ORF">CVT25_011357</name>
</gene>
<dbReference type="Proteomes" id="UP000283269">
    <property type="component" value="Unassembled WGS sequence"/>
</dbReference>
<organism evidence="3 4">
    <name type="scientific">Psilocybe cyanescens</name>
    <dbReference type="NCBI Taxonomy" id="93625"/>
    <lineage>
        <taxon>Eukaryota</taxon>
        <taxon>Fungi</taxon>
        <taxon>Dikarya</taxon>
        <taxon>Basidiomycota</taxon>
        <taxon>Agaricomycotina</taxon>
        <taxon>Agaricomycetes</taxon>
        <taxon>Agaricomycetidae</taxon>
        <taxon>Agaricales</taxon>
        <taxon>Agaricineae</taxon>
        <taxon>Strophariaceae</taxon>
        <taxon>Psilocybe</taxon>
    </lineage>
</organism>
<protein>
    <recommendedName>
        <fullName evidence="5">RGS domain-containing protein</fullName>
    </recommendedName>
</protein>
<comment type="caution">
    <text evidence="3">The sequence shown here is derived from an EMBL/GenBank/DDBJ whole genome shotgun (WGS) entry which is preliminary data.</text>
</comment>
<feature type="transmembrane region" description="Helical" evidence="2">
    <location>
        <begin position="618"/>
        <end position="638"/>
    </location>
</feature>
<dbReference type="SUPFAM" id="SSF48097">
    <property type="entry name" value="Regulator of G-protein signaling, RGS"/>
    <property type="match status" value="1"/>
</dbReference>
<evidence type="ECO:0000313" key="3">
    <source>
        <dbReference type="EMBL" id="PPQ77487.1"/>
    </source>
</evidence>
<feature type="region of interest" description="Disordered" evidence="1">
    <location>
        <begin position="524"/>
        <end position="609"/>
    </location>
</feature>
<dbReference type="STRING" id="93625.A0A409WG65"/>
<feature type="region of interest" description="Disordered" evidence="1">
    <location>
        <begin position="316"/>
        <end position="382"/>
    </location>
</feature>
<dbReference type="AlphaFoldDB" id="A0A409WG65"/>
<dbReference type="InterPro" id="IPR036305">
    <property type="entry name" value="RGS_sf"/>
</dbReference>
<dbReference type="InterPro" id="IPR044926">
    <property type="entry name" value="RGS_subdomain_2"/>
</dbReference>
<proteinExistence type="predicted"/>
<dbReference type="Gene3D" id="1.10.167.10">
    <property type="entry name" value="Regulator of G-protein Signalling 4, domain 2"/>
    <property type="match status" value="1"/>
</dbReference>
<dbReference type="InParanoid" id="A0A409WG65"/>
<evidence type="ECO:0000256" key="1">
    <source>
        <dbReference type="SAM" id="MobiDB-lite"/>
    </source>
</evidence>
<feature type="compositionally biased region" description="Basic and acidic residues" evidence="1">
    <location>
        <begin position="600"/>
        <end position="609"/>
    </location>
</feature>
<name>A0A409WG65_PSICY</name>
<dbReference type="EMBL" id="NHYD01003439">
    <property type="protein sequence ID" value="PPQ77487.1"/>
    <property type="molecule type" value="Genomic_DNA"/>
</dbReference>
<feature type="compositionally biased region" description="Low complexity" evidence="1">
    <location>
        <begin position="567"/>
        <end position="580"/>
    </location>
</feature>
<dbReference type="PANTHER" id="PTHR39466:SF1">
    <property type="entry name" value="RGS DOMAIN-CONTAINING PROTEIN"/>
    <property type="match status" value="1"/>
</dbReference>
<reference evidence="3 4" key="1">
    <citation type="journal article" date="2018" name="Evol. Lett.">
        <title>Horizontal gene cluster transfer increased hallucinogenic mushroom diversity.</title>
        <authorList>
            <person name="Reynolds H.T."/>
            <person name="Vijayakumar V."/>
            <person name="Gluck-Thaler E."/>
            <person name="Korotkin H.B."/>
            <person name="Matheny P.B."/>
            <person name="Slot J.C."/>
        </authorList>
    </citation>
    <scope>NUCLEOTIDE SEQUENCE [LARGE SCALE GENOMIC DNA]</scope>
    <source>
        <strain evidence="3 4">2631</strain>
    </source>
</reference>
<keyword evidence="2" id="KW-0812">Transmembrane</keyword>
<feature type="region of interest" description="Disordered" evidence="1">
    <location>
        <begin position="435"/>
        <end position="485"/>
    </location>
</feature>
<feature type="transmembrane region" description="Helical" evidence="2">
    <location>
        <begin position="644"/>
        <end position="666"/>
    </location>
</feature>
<dbReference type="PANTHER" id="PTHR39466">
    <property type="entry name" value="RGS DOMAIN-CONTAINING PROTEIN"/>
    <property type="match status" value="1"/>
</dbReference>
<accession>A0A409WG65</accession>
<evidence type="ECO:0008006" key="5">
    <source>
        <dbReference type="Google" id="ProtNLM"/>
    </source>
</evidence>
<feature type="transmembrane region" description="Helical" evidence="2">
    <location>
        <begin position="214"/>
        <end position="234"/>
    </location>
</feature>
<sequence>MSSRNPQKFTHTQPKTYKLTPKAILSFPVSISSSSPAFVDENPPVSHLQSTACHWQITPLLQVRLEDVLDRKHLPPLGLKDFEEWLLFVELSPENLYFILWLREYKQRYNQWKSQSAFQSRNAPTDHPLHWSHQYSSHLAMFYARAKQTFFTPGSEYELNLTSSLLAPFHKANGSPHPDPALFIDVELETYRTLEASLRRFVNAQLNNVGNRRVLCGMIAGIVFTLVGSIPPLVNSFVRSHSRWSRLAAIPGLWLGLTVLLASLNGVCLAVYVFGDLRQLRKFELSRPPISKPKPLPAFKPRSFIPATRPLSMADSILPTQRPNNPPIPAPIRDIPHPVNSRSRVTSTSSTRVSEESAQTDSTDDHIHISPAYYDEDDIDNDCGYYAESEYQTPEEKDDAAPASPVDSFSATAAFIRPFEPSSDDEDELDRSMTLPTRHQVMTPFSFDSLPSRPDFKPPTTSSFSPNAHYTSSPSSSSRPPLPHINTLLPVQIPCPPEPAASPSFIARIQGRCNIPKWRLQTGYLEPSSPSMSSSRGSPHPHNNFHHPPHHSSPYWSAHPNHSNAYSTSSSAGMSASMPSSPSPLVPGGEGESKKKKRGSKDESGPEKEAKVYRRFRAINAVPAFAVPLTRVLSPVIVRGQWEIVVRSALVAFIIAWTIVGSLLAVPPMARS</sequence>
<feature type="compositionally biased region" description="Low complexity" evidence="1">
    <location>
        <begin position="527"/>
        <end position="542"/>
    </location>
</feature>
<feature type="compositionally biased region" description="Polar residues" evidence="1">
    <location>
        <begin position="459"/>
        <end position="471"/>
    </location>
</feature>
<evidence type="ECO:0000256" key="2">
    <source>
        <dbReference type="SAM" id="Phobius"/>
    </source>
</evidence>
<feature type="compositionally biased region" description="Low complexity" evidence="1">
    <location>
        <begin position="331"/>
        <end position="352"/>
    </location>
</feature>
<keyword evidence="2" id="KW-1133">Transmembrane helix</keyword>
<feature type="transmembrane region" description="Helical" evidence="2">
    <location>
        <begin position="254"/>
        <end position="275"/>
    </location>
</feature>
<keyword evidence="2" id="KW-0472">Membrane</keyword>
<evidence type="ECO:0000313" key="4">
    <source>
        <dbReference type="Proteomes" id="UP000283269"/>
    </source>
</evidence>